<dbReference type="STRING" id="1797.RMCT_0159"/>
<protein>
    <submittedName>
        <fullName evidence="1">Uncharacterized protein</fullName>
    </submittedName>
</protein>
<dbReference type="RefSeq" id="WP_131588032.1">
    <property type="nucleotide sequence ID" value="NZ_BCTB01000001.1"/>
</dbReference>
<reference evidence="2" key="2">
    <citation type="submission" date="2016-02" db="EMBL/GenBank/DDBJ databases">
        <title>Draft genome sequence of five rapidly growing Mycobacterium species.</title>
        <authorList>
            <person name="Katahira K."/>
            <person name="Gotou Y."/>
            <person name="Iida K."/>
            <person name="Ogura Y."/>
            <person name="Hayashi T."/>
        </authorList>
    </citation>
    <scope>NUCLEOTIDE SEQUENCE [LARGE SCALE GENOMIC DNA]</scope>
    <source>
        <strain evidence="2">JCM6362</strain>
    </source>
</reference>
<evidence type="ECO:0000313" key="2">
    <source>
        <dbReference type="Proteomes" id="UP000069654"/>
    </source>
</evidence>
<dbReference type="Proteomes" id="UP000069654">
    <property type="component" value="Unassembled WGS sequence"/>
</dbReference>
<evidence type="ECO:0000313" key="1">
    <source>
        <dbReference type="EMBL" id="GAT13187.1"/>
    </source>
</evidence>
<sequence length="86" mass="9766">MSGADRKAAFLVVAYSAKFAADTLYVEPPRPLQPTDDNLRRVLGQCVRPPREHHLPLIRQQFLRDYGKALERITAIHEPGLFEVTP</sequence>
<name>A0A100XAW5_MYCTH</name>
<gene>
    <name evidence="1" type="ORF">RMCT_0159</name>
</gene>
<dbReference type="EMBL" id="BCTB01000001">
    <property type="protein sequence ID" value="GAT13187.1"/>
    <property type="molecule type" value="Genomic_DNA"/>
</dbReference>
<comment type="caution">
    <text evidence="1">The sequence shown here is derived from an EMBL/GenBank/DDBJ whole genome shotgun (WGS) entry which is preliminary data.</text>
</comment>
<proteinExistence type="predicted"/>
<reference evidence="1 2" key="1">
    <citation type="journal article" date="2016" name="Genome Announc.">
        <title>Draft Genome Sequences of Five Rapidly Growing Mycobacterium Species, M. thermoresistibile, M. fortuitum subsp. acetamidolyticum, M. canariasense, M. brisbanense, and M. novocastrense.</title>
        <authorList>
            <person name="Katahira K."/>
            <person name="Ogura Y."/>
            <person name="Gotoh Y."/>
            <person name="Hayashi T."/>
        </authorList>
    </citation>
    <scope>NUCLEOTIDE SEQUENCE [LARGE SCALE GENOMIC DNA]</scope>
    <source>
        <strain evidence="1 2">JCM6362</strain>
    </source>
</reference>
<organism evidence="1 2">
    <name type="scientific">Mycolicibacterium thermoresistibile</name>
    <name type="common">Mycobacterium thermoresistibile</name>
    <dbReference type="NCBI Taxonomy" id="1797"/>
    <lineage>
        <taxon>Bacteria</taxon>
        <taxon>Bacillati</taxon>
        <taxon>Actinomycetota</taxon>
        <taxon>Actinomycetes</taxon>
        <taxon>Mycobacteriales</taxon>
        <taxon>Mycobacteriaceae</taxon>
        <taxon>Mycolicibacterium</taxon>
    </lineage>
</organism>
<dbReference type="AlphaFoldDB" id="A0A100XAW5"/>
<accession>A0A100XAW5</accession>